<protein>
    <submittedName>
        <fullName evidence="1">Uncharacterized protein</fullName>
    </submittedName>
</protein>
<accession>A0ACB8FLR0</accession>
<dbReference type="EMBL" id="CM037617">
    <property type="protein sequence ID" value="KAH8006177.1"/>
    <property type="molecule type" value="Genomic_DNA"/>
</dbReference>
<proteinExistence type="predicted"/>
<gene>
    <name evidence="1" type="ORF">K3G42_032148</name>
</gene>
<name>A0ACB8FLR0_9SAUR</name>
<evidence type="ECO:0000313" key="2">
    <source>
        <dbReference type="Proteomes" id="UP000827872"/>
    </source>
</evidence>
<evidence type="ECO:0000313" key="1">
    <source>
        <dbReference type="EMBL" id="KAH8006177.1"/>
    </source>
</evidence>
<comment type="caution">
    <text evidence="1">The sequence shown here is derived from an EMBL/GenBank/DDBJ whole genome shotgun (WGS) entry which is preliminary data.</text>
</comment>
<organism evidence="1 2">
    <name type="scientific">Sphaerodactylus townsendi</name>
    <dbReference type="NCBI Taxonomy" id="933632"/>
    <lineage>
        <taxon>Eukaryota</taxon>
        <taxon>Metazoa</taxon>
        <taxon>Chordata</taxon>
        <taxon>Craniata</taxon>
        <taxon>Vertebrata</taxon>
        <taxon>Euteleostomi</taxon>
        <taxon>Lepidosauria</taxon>
        <taxon>Squamata</taxon>
        <taxon>Bifurcata</taxon>
        <taxon>Gekkota</taxon>
        <taxon>Sphaerodactylidae</taxon>
        <taxon>Sphaerodactylus</taxon>
    </lineage>
</organism>
<keyword evidence="2" id="KW-1185">Reference proteome</keyword>
<sequence>MILLAQVAVGIASQGRCYSCPGGDRWIHPLPNLAQVRAVEESNGTPGLGLWSGHHVDGKFRLPSSRSCYQQQLRLLRTGSWLFQSLRLVSHALACPFSLSRAGKKPSVFQASFRDGCVDHCPIQRAKSIVVQLKNMSAFGSAAVMPLFLLSHKVLLSSLEYTLWVPFKSSENKVFVPLL</sequence>
<reference evidence="1" key="1">
    <citation type="submission" date="2021-08" db="EMBL/GenBank/DDBJ databases">
        <title>The first chromosome-level gecko genome reveals the dynamic sex chromosomes of Neotropical dwarf geckos (Sphaerodactylidae: Sphaerodactylus).</title>
        <authorList>
            <person name="Pinto B.J."/>
            <person name="Keating S.E."/>
            <person name="Gamble T."/>
        </authorList>
    </citation>
    <scope>NUCLEOTIDE SEQUENCE</scope>
    <source>
        <strain evidence="1">TG3544</strain>
    </source>
</reference>
<dbReference type="Proteomes" id="UP000827872">
    <property type="component" value="Linkage Group LG04"/>
</dbReference>